<dbReference type="SUPFAM" id="SSF48452">
    <property type="entry name" value="TPR-like"/>
    <property type="match status" value="1"/>
</dbReference>
<dbReference type="PANTHER" id="PTHR44523:SF1">
    <property type="entry name" value="TETRATRICOPEPTIDE REPEAT PROTEIN 13"/>
    <property type="match status" value="1"/>
</dbReference>
<evidence type="ECO:0000256" key="2">
    <source>
        <dbReference type="SAM" id="SignalP"/>
    </source>
</evidence>
<evidence type="ECO:0000313" key="3">
    <source>
        <dbReference type="EMBL" id="KKO19907.1"/>
    </source>
</evidence>
<dbReference type="PANTHER" id="PTHR44523">
    <property type="entry name" value="TETRATRICOPEPTIDE REPEAT PROTEIN 13"/>
    <property type="match status" value="1"/>
</dbReference>
<feature type="repeat" description="TPR" evidence="1">
    <location>
        <begin position="102"/>
        <end position="135"/>
    </location>
</feature>
<dbReference type="AlphaFoldDB" id="A0A0M2UVN8"/>
<feature type="repeat" description="TPR" evidence="1">
    <location>
        <begin position="175"/>
        <end position="208"/>
    </location>
</feature>
<accession>A0A0M2UVN8</accession>
<feature type="signal peptide" evidence="2">
    <location>
        <begin position="1"/>
        <end position="26"/>
    </location>
</feature>
<dbReference type="EMBL" id="LAQJ01000142">
    <property type="protein sequence ID" value="KKO19907.1"/>
    <property type="molecule type" value="Genomic_DNA"/>
</dbReference>
<dbReference type="PROSITE" id="PS50005">
    <property type="entry name" value="TPR"/>
    <property type="match status" value="3"/>
</dbReference>
<evidence type="ECO:0000313" key="4">
    <source>
        <dbReference type="Proteomes" id="UP000034954"/>
    </source>
</evidence>
<dbReference type="SMART" id="SM00028">
    <property type="entry name" value="TPR"/>
    <property type="match status" value="4"/>
</dbReference>
<sequence>MKYYYVTILLSLLPVAFMLGCSRNDATSPDIGIIYKSGSISGETANDSQNSQKLEIQQLNDKLRAMSNNDLFQFALTCGNQGNYSAALMAFNTLLEKDKNYPDIYYYQGLLYRDMGLQDEAICAFQTAITQNPDSAEAHYNLGYAYRCKGLHHEAIPQYQKSLELLSEDKTKQKASVHYNLGFSYFSHGMIDDAIREFKTALAYKPKDRETHQKLGIAYTAKGWTDKAKDEFSLYHDHDKPAKKIP</sequence>
<evidence type="ECO:0000256" key="1">
    <source>
        <dbReference type="PROSITE-ProRule" id="PRU00339"/>
    </source>
</evidence>
<dbReference type="PROSITE" id="PS50293">
    <property type="entry name" value="TPR_REGION"/>
    <property type="match status" value="1"/>
</dbReference>
<dbReference type="PROSITE" id="PS51257">
    <property type="entry name" value="PROKAR_LIPOPROTEIN"/>
    <property type="match status" value="1"/>
</dbReference>
<dbReference type="Pfam" id="PF13424">
    <property type="entry name" value="TPR_12"/>
    <property type="match status" value="1"/>
</dbReference>
<dbReference type="InterPro" id="IPR019734">
    <property type="entry name" value="TPR_rpt"/>
</dbReference>
<feature type="chain" id="PRO_5005644108" evidence="2">
    <location>
        <begin position="27"/>
        <end position="246"/>
    </location>
</feature>
<protein>
    <submittedName>
        <fullName evidence="3">Uncharacterized protein</fullName>
    </submittedName>
</protein>
<dbReference type="Proteomes" id="UP000034954">
    <property type="component" value="Unassembled WGS sequence"/>
</dbReference>
<reference evidence="3 4" key="1">
    <citation type="journal article" date="2013" name="BMC Microbiol.">
        <title>Identification of the type II cytochrome c maturation pathway in anammox bacteria by comparative genomics.</title>
        <authorList>
            <person name="Ferousi C."/>
            <person name="Speth D.R."/>
            <person name="Reimann J."/>
            <person name="Op den Camp H.J."/>
            <person name="Allen J.W."/>
            <person name="Keltjens J.T."/>
            <person name="Jetten M.S."/>
        </authorList>
    </citation>
    <scope>NUCLEOTIDE SEQUENCE [LARGE SCALE GENOMIC DNA]</scope>
    <source>
        <strain evidence="3">RU1</strain>
    </source>
</reference>
<keyword evidence="1" id="KW-0802">TPR repeat</keyword>
<feature type="repeat" description="TPR" evidence="1">
    <location>
        <begin position="136"/>
        <end position="169"/>
    </location>
</feature>
<dbReference type="Gene3D" id="1.25.40.10">
    <property type="entry name" value="Tetratricopeptide repeat domain"/>
    <property type="match status" value="2"/>
</dbReference>
<proteinExistence type="predicted"/>
<comment type="caution">
    <text evidence="3">The sequence shown here is derived from an EMBL/GenBank/DDBJ whole genome shotgun (WGS) entry which is preliminary data.</text>
</comment>
<dbReference type="Pfam" id="PF13432">
    <property type="entry name" value="TPR_16"/>
    <property type="match status" value="1"/>
</dbReference>
<keyword evidence="4" id="KW-1185">Reference proteome</keyword>
<keyword evidence="2" id="KW-0732">Signal</keyword>
<gene>
    <name evidence="3" type="ORF">BROFUL_01382</name>
</gene>
<name>A0A0M2UVN8_9BACT</name>
<organism evidence="3 4">
    <name type="scientific">Candidatus Brocadia fulgida</name>
    <dbReference type="NCBI Taxonomy" id="380242"/>
    <lineage>
        <taxon>Bacteria</taxon>
        <taxon>Pseudomonadati</taxon>
        <taxon>Planctomycetota</taxon>
        <taxon>Candidatus Brocadiia</taxon>
        <taxon>Candidatus Brocadiales</taxon>
        <taxon>Candidatus Brocadiaceae</taxon>
        <taxon>Candidatus Brocadia</taxon>
    </lineage>
</organism>
<dbReference type="InterPro" id="IPR011990">
    <property type="entry name" value="TPR-like_helical_dom_sf"/>
</dbReference>